<sequence>MDLLWSIAQEAWRLNRFQRYKAGEEDVEIDSVDEQLFLTKSERHERRKRINAILRRMRKPS</sequence>
<protein>
    <submittedName>
        <fullName evidence="2">Uncharacterized protein LOC108559969</fullName>
    </submittedName>
</protein>
<organism evidence="1 2">
    <name type="scientific">Nicrophorus vespilloides</name>
    <name type="common">Boreal carrion beetle</name>
    <dbReference type="NCBI Taxonomy" id="110193"/>
    <lineage>
        <taxon>Eukaryota</taxon>
        <taxon>Metazoa</taxon>
        <taxon>Ecdysozoa</taxon>
        <taxon>Arthropoda</taxon>
        <taxon>Hexapoda</taxon>
        <taxon>Insecta</taxon>
        <taxon>Pterygota</taxon>
        <taxon>Neoptera</taxon>
        <taxon>Endopterygota</taxon>
        <taxon>Coleoptera</taxon>
        <taxon>Polyphaga</taxon>
        <taxon>Staphyliniformia</taxon>
        <taxon>Silphidae</taxon>
        <taxon>Nicrophorinae</taxon>
        <taxon>Nicrophorus</taxon>
    </lineage>
</organism>
<proteinExistence type="predicted"/>
<dbReference type="GeneID" id="108559969"/>
<keyword evidence="1" id="KW-1185">Reference proteome</keyword>
<dbReference type="RefSeq" id="XP_017772853.1">
    <property type="nucleotide sequence ID" value="XM_017917364.1"/>
</dbReference>
<gene>
    <name evidence="2" type="primary">LOC108559969</name>
</gene>
<dbReference type="Proteomes" id="UP000695000">
    <property type="component" value="Unplaced"/>
</dbReference>
<evidence type="ECO:0000313" key="2">
    <source>
        <dbReference type="RefSeq" id="XP_017772853.1"/>
    </source>
</evidence>
<evidence type="ECO:0000313" key="1">
    <source>
        <dbReference type="Proteomes" id="UP000695000"/>
    </source>
</evidence>
<name>A0ABM1ME53_NICVS</name>
<reference evidence="2" key="1">
    <citation type="submission" date="2025-08" db="UniProtKB">
        <authorList>
            <consortium name="RefSeq"/>
        </authorList>
    </citation>
    <scope>IDENTIFICATION</scope>
    <source>
        <tissue evidence="2">Whole Larva</tissue>
    </source>
</reference>
<accession>A0ABM1ME53</accession>